<proteinExistence type="predicted"/>
<keyword evidence="2 3" id="KW-0067">ATP-binding</keyword>
<evidence type="ECO:0000313" key="6">
    <source>
        <dbReference type="Proteomes" id="UP001196301"/>
    </source>
</evidence>
<dbReference type="NCBIfam" id="NF006732">
    <property type="entry name" value="PRK09263.1"/>
    <property type="match status" value="1"/>
</dbReference>
<dbReference type="Pfam" id="PF13597">
    <property type="entry name" value="NRDD"/>
    <property type="match status" value="1"/>
</dbReference>
<dbReference type="PANTHER" id="PTHR21075:SF0">
    <property type="entry name" value="ANAEROBIC RIBONUCLEOSIDE-TRIPHOSPHATE REDUCTASE"/>
    <property type="match status" value="1"/>
</dbReference>
<dbReference type="NCBIfam" id="TIGR02487">
    <property type="entry name" value="NrdD"/>
    <property type="match status" value="1"/>
</dbReference>
<dbReference type="EC" id="1.17.4.2" evidence="5"/>
<dbReference type="RefSeq" id="WP_216571483.1">
    <property type="nucleotide sequence ID" value="NZ_JAHLOQ010000040.1"/>
</dbReference>
<accession>A0ABS6DZ78</accession>
<dbReference type="GO" id="GO:0008998">
    <property type="term" value="F:ribonucleoside-triphosphate reductase (thioredoxin) activity"/>
    <property type="evidence" value="ECO:0007669"/>
    <property type="project" value="UniProtKB-EC"/>
</dbReference>
<keyword evidence="5" id="KW-0560">Oxidoreductase</keyword>
<evidence type="ECO:0000256" key="3">
    <source>
        <dbReference type="PROSITE-ProRule" id="PRU00492"/>
    </source>
</evidence>
<sequence length="710" mass="80859">MMSANLSIIKRDGSKAEFDKLKIENAILKAMKYGSGVLEEDIAKNIAEEIEKIYLQGSPSPTVSKVEELVYKELIDHKQELTAKAYEGYRAVQSFKREVNTTDDSILGLLDKSNEDVLNENSNKNGQLASTQRDLMAGEVSKDIARRKLIPAHIVQAHDEGVLHYHDMDYAIQPIHNCMLINLEDMLNNGTVINNKLVESPKSFATACTVTTQIIAQIASGQYGGNSITIKHIAPFLRVSYNKYFDKYKEKYSLEMAHELAEDRMLEELKSGIQTIRYQLSTLHTSNGQSPFSTIYLEIEEGGEFEREEALICEEMIVQRLEGMKNYKGQEIGEEFPKLVYLLDEHNCLEGGKYDYITKLAAKCNTKRLVPDYQSAKIMRKNYDGETFPPMGCRSHLSNWKDENGNYKWYGRFNQGVVSLNLVQVALTANKDMEKFWEILDERLSLCREALMVRHNLLLGTPSDISPIHWQHGGIARLKKGEKIDPLLKNGYSTLSLGYVGIYEMTQAMLGVSHTTKEGEEFALKVMNHLKDACDSWKAETGLGFGLYGTPGESLTSRFCRIDKQKFGEIKNVTDRMYYTNSYHVHVAEEIDAFEKLKFESQFHDISLGGCISYVEVPDMSKNLPAVEQIINYIYHNIQYAEINTKPDVCFKCGYTGEIKLDDDMEWYCPNCGNKDKNEMQVMRRTCGYIGSNMWGKGRTQEISQRVLHL</sequence>
<dbReference type="PROSITE" id="PS51161">
    <property type="entry name" value="ATP_CONE"/>
    <property type="match status" value="1"/>
</dbReference>
<reference evidence="5 6" key="1">
    <citation type="submission" date="2021-06" db="EMBL/GenBank/DDBJ databases">
        <authorList>
            <person name="Sun Q."/>
            <person name="Li D."/>
        </authorList>
    </citation>
    <scope>NUCLEOTIDE SEQUENCE [LARGE SCALE GENOMIC DNA]</scope>
    <source>
        <strain evidence="5 6">N19</strain>
    </source>
</reference>
<dbReference type="Pfam" id="PF03477">
    <property type="entry name" value="ATP-cone"/>
    <property type="match status" value="1"/>
</dbReference>
<evidence type="ECO:0000259" key="4">
    <source>
        <dbReference type="PROSITE" id="PS51161"/>
    </source>
</evidence>
<dbReference type="PANTHER" id="PTHR21075">
    <property type="entry name" value="ANAEROBIC RIBONUCLEOSIDE-TRIPHOSPHATE REDUCTASE"/>
    <property type="match status" value="1"/>
</dbReference>
<evidence type="ECO:0000313" key="5">
    <source>
        <dbReference type="EMBL" id="MBU5337153.1"/>
    </source>
</evidence>
<dbReference type="EMBL" id="JAHLOQ010000040">
    <property type="protein sequence ID" value="MBU5337153.1"/>
    <property type="molecule type" value="Genomic_DNA"/>
</dbReference>
<comment type="caution">
    <text evidence="5">The sequence shown here is derived from an EMBL/GenBank/DDBJ whole genome shotgun (WGS) entry which is preliminary data.</text>
</comment>
<organism evidence="5 6">
    <name type="scientific">Intestinibacter bartlettii</name>
    <dbReference type="NCBI Taxonomy" id="261299"/>
    <lineage>
        <taxon>Bacteria</taxon>
        <taxon>Bacillati</taxon>
        <taxon>Bacillota</taxon>
        <taxon>Clostridia</taxon>
        <taxon>Peptostreptococcales</taxon>
        <taxon>Peptostreptococcaceae</taxon>
        <taxon>Intestinibacter</taxon>
    </lineage>
</organism>
<dbReference type="InterPro" id="IPR005144">
    <property type="entry name" value="ATP-cone_dom"/>
</dbReference>
<protein>
    <submittedName>
        <fullName evidence="5">Anaerobic ribonucleoside-triphosphate reductase</fullName>
        <ecNumber evidence="5">1.17.4.2</ecNumber>
    </submittedName>
</protein>
<dbReference type="Proteomes" id="UP001196301">
    <property type="component" value="Unassembled WGS sequence"/>
</dbReference>
<gene>
    <name evidence="5" type="primary">nrdD</name>
    <name evidence="5" type="ORF">KQI20_11940</name>
</gene>
<dbReference type="InterPro" id="IPR012833">
    <property type="entry name" value="NrdD"/>
</dbReference>
<name>A0ABS6DZ78_9FIRM</name>
<evidence type="ECO:0000256" key="2">
    <source>
        <dbReference type="ARBA" id="ARBA00022840"/>
    </source>
</evidence>
<keyword evidence="1 3" id="KW-0547">Nucleotide-binding</keyword>
<evidence type="ECO:0000256" key="1">
    <source>
        <dbReference type="ARBA" id="ARBA00022741"/>
    </source>
</evidence>
<keyword evidence="6" id="KW-1185">Reference proteome</keyword>
<feature type="domain" description="ATP-cone" evidence="4">
    <location>
        <begin position="6"/>
        <end position="97"/>
    </location>
</feature>